<dbReference type="InterPro" id="IPR029044">
    <property type="entry name" value="Nucleotide-diphossugar_trans"/>
</dbReference>
<reference evidence="5" key="1">
    <citation type="submission" date="2020-08" db="EMBL/GenBank/DDBJ databases">
        <title>Distribution of Beta-Lactamase Producing Gram-Negative Bacterial Isolates in Isabela River of Santo Domingo, Dominican Republic.</title>
        <authorList>
            <person name="Calderon V."/>
            <person name="Del Rosario C."/>
            <person name="Duarte A."/>
            <person name="Bonnelly R."/>
            <person name="Barauna R."/>
            <person name="Ramos R.T."/>
            <person name="Perdomo O.P."/>
            <person name="Rodriguez De Francisco L.E."/>
            <person name="Franco De Los Santos E.F."/>
        </authorList>
    </citation>
    <scope>NUCLEOTIDE SEQUENCE</scope>
    <source>
        <strain evidence="5">INTEC_BI4_1.1</strain>
    </source>
</reference>
<evidence type="ECO:0000313" key="6">
    <source>
        <dbReference type="Proteomes" id="UP000613022"/>
    </source>
</evidence>
<dbReference type="Pfam" id="PF00535">
    <property type="entry name" value="Glycos_transf_2"/>
    <property type="match status" value="1"/>
</dbReference>
<dbReference type="RefSeq" id="WP_052684120.1">
    <property type="nucleotide sequence ID" value="NZ_AP022498.1"/>
</dbReference>
<comment type="similarity">
    <text evidence="1">Belongs to the glycosyltransferase 2 family.</text>
</comment>
<dbReference type="InterPro" id="IPR050834">
    <property type="entry name" value="Glycosyltransf_2"/>
</dbReference>
<evidence type="ECO:0000259" key="4">
    <source>
        <dbReference type="Pfam" id="PF00535"/>
    </source>
</evidence>
<dbReference type="Gene3D" id="3.90.550.10">
    <property type="entry name" value="Spore Coat Polysaccharide Biosynthesis Protein SpsA, Chain A"/>
    <property type="match status" value="1"/>
</dbReference>
<accession>A0AAW3XPL4</accession>
<dbReference type="AlphaFoldDB" id="A0AAW3XPL4"/>
<evidence type="ECO:0000256" key="3">
    <source>
        <dbReference type="ARBA" id="ARBA00022679"/>
    </source>
</evidence>
<dbReference type="PANTHER" id="PTHR43685:SF5">
    <property type="entry name" value="GLYCOSYLTRANSFERASE EPSE-RELATED"/>
    <property type="match status" value="1"/>
</dbReference>
<gene>
    <name evidence="5" type="ORF">H9R40_22315</name>
</gene>
<feature type="domain" description="Glycosyltransferase 2-like" evidence="4">
    <location>
        <begin position="9"/>
        <end position="145"/>
    </location>
</feature>
<evidence type="ECO:0000313" key="5">
    <source>
        <dbReference type="EMBL" id="MBC6325872.1"/>
    </source>
</evidence>
<dbReference type="PANTHER" id="PTHR43685">
    <property type="entry name" value="GLYCOSYLTRANSFERASE"/>
    <property type="match status" value="1"/>
</dbReference>
<protein>
    <submittedName>
        <fullName evidence="5">Glycosyltransferase</fullName>
    </submittedName>
</protein>
<dbReference type="Proteomes" id="UP000613022">
    <property type="component" value="Unassembled WGS sequence"/>
</dbReference>
<proteinExistence type="inferred from homology"/>
<dbReference type="GO" id="GO:0016757">
    <property type="term" value="F:glycosyltransferase activity"/>
    <property type="evidence" value="ECO:0007669"/>
    <property type="project" value="UniProtKB-KW"/>
</dbReference>
<comment type="caution">
    <text evidence="5">The sequence shown here is derived from an EMBL/GenBank/DDBJ whole genome shotgun (WGS) entry which is preliminary data.</text>
</comment>
<sequence length="279" mass="31544">MMPVCTPFSVLMSVYKNDNPEHLRVALNSIFHEQTLKPEQVVIVADGQLTAIQLSIISSFGANITSERMTFVELPNNMGLAAALNEGLKHCRHEIVARMDADDVALPTRFEKQITFLLSSPQVDVCGTLIDEIDTDTEEYISTRRVPLAHDEIKVFARKRSAVSHPSVIFKKSKVLAVGGYPLFRKSQDFALWSILLVNNAVFANIDEVLLKMRTGRDLMTRRGLSYLKYEFQVMHFQYKIGFISLSELIKYATVRTVFRALPAGVKKVLYAFVRKKQG</sequence>
<keyword evidence="3" id="KW-0808">Transferase</keyword>
<keyword evidence="2" id="KW-0328">Glycosyltransferase</keyword>
<evidence type="ECO:0000256" key="2">
    <source>
        <dbReference type="ARBA" id="ARBA00022676"/>
    </source>
</evidence>
<organism evidence="5 6">
    <name type="scientific">Enterobacter kobei</name>
    <dbReference type="NCBI Taxonomy" id="208224"/>
    <lineage>
        <taxon>Bacteria</taxon>
        <taxon>Pseudomonadati</taxon>
        <taxon>Pseudomonadota</taxon>
        <taxon>Gammaproteobacteria</taxon>
        <taxon>Enterobacterales</taxon>
        <taxon>Enterobacteriaceae</taxon>
        <taxon>Enterobacter</taxon>
        <taxon>Enterobacter cloacae complex</taxon>
    </lineage>
</organism>
<dbReference type="EMBL" id="JACSEP010000114">
    <property type="protein sequence ID" value="MBC6325872.1"/>
    <property type="molecule type" value="Genomic_DNA"/>
</dbReference>
<evidence type="ECO:0000256" key="1">
    <source>
        <dbReference type="ARBA" id="ARBA00006739"/>
    </source>
</evidence>
<dbReference type="SUPFAM" id="SSF53448">
    <property type="entry name" value="Nucleotide-diphospho-sugar transferases"/>
    <property type="match status" value="1"/>
</dbReference>
<name>A0AAW3XPL4_9ENTR</name>
<dbReference type="InterPro" id="IPR001173">
    <property type="entry name" value="Glyco_trans_2-like"/>
</dbReference>